<proteinExistence type="inferred from homology"/>
<dbReference type="FunFam" id="2.40.50.140:FF:000051">
    <property type="entry name" value="RNA-binding transcriptional accessory protein"/>
    <property type="match status" value="1"/>
</dbReference>
<evidence type="ECO:0000256" key="4">
    <source>
        <dbReference type="ARBA" id="ARBA00025604"/>
    </source>
</evidence>
<gene>
    <name evidence="7" type="ordered locus">AciPR4_2523</name>
</gene>
<dbReference type="CDD" id="cd04465">
    <property type="entry name" value="S1_RPS1_repeat_ec2_hs2"/>
    <property type="match status" value="1"/>
</dbReference>
<dbReference type="SUPFAM" id="SSF50249">
    <property type="entry name" value="Nucleic acid-binding proteins"/>
    <property type="match status" value="5"/>
</dbReference>
<dbReference type="PROSITE" id="PS50126">
    <property type="entry name" value="S1"/>
    <property type="match status" value="5"/>
</dbReference>
<dbReference type="InterPro" id="IPR003029">
    <property type="entry name" value="S1_domain"/>
</dbReference>
<dbReference type="KEGG" id="tsa:AciPR4_2523"/>
<dbReference type="AlphaFoldDB" id="E8V084"/>
<dbReference type="GO" id="GO:0003729">
    <property type="term" value="F:mRNA binding"/>
    <property type="evidence" value="ECO:0007669"/>
    <property type="project" value="UniProtKB-ARBA"/>
</dbReference>
<dbReference type="PANTHER" id="PTHR10724">
    <property type="entry name" value="30S RIBOSOMAL PROTEIN S1"/>
    <property type="match status" value="1"/>
</dbReference>
<feature type="domain" description="S1 motif" evidence="6">
    <location>
        <begin position="399"/>
        <end position="469"/>
    </location>
</feature>
<dbReference type="SMART" id="SM00316">
    <property type="entry name" value="S1"/>
    <property type="match status" value="6"/>
</dbReference>
<feature type="domain" description="S1 motif" evidence="6">
    <location>
        <begin position="312"/>
        <end position="382"/>
    </location>
</feature>
<dbReference type="EMBL" id="CP002467">
    <property type="protein sequence ID" value="ADV83302.1"/>
    <property type="molecule type" value="Genomic_DNA"/>
</dbReference>
<dbReference type="InterPro" id="IPR012340">
    <property type="entry name" value="NA-bd_OB-fold"/>
</dbReference>
<dbReference type="Gene3D" id="2.40.50.140">
    <property type="entry name" value="Nucleic acid-binding proteins"/>
    <property type="match status" value="5"/>
</dbReference>
<accession>E8V084</accession>
<evidence type="ECO:0000313" key="8">
    <source>
        <dbReference type="Proteomes" id="UP000006844"/>
    </source>
</evidence>
<feature type="region of interest" description="Disordered" evidence="5">
    <location>
        <begin position="1"/>
        <end position="23"/>
    </location>
</feature>
<evidence type="ECO:0000313" key="7">
    <source>
        <dbReference type="EMBL" id="ADV83302.1"/>
    </source>
</evidence>
<comment type="similarity">
    <text evidence="1">Belongs to the bacterial ribosomal protein bS1 family.</text>
</comment>
<reference evidence="7 8" key="1">
    <citation type="journal article" date="2012" name="Stand. Genomic Sci.">
        <title>Complete genome sequence of Terriglobus saanensis type strain SP1PR4(T), an Acidobacteria from tundra soil.</title>
        <authorList>
            <person name="Rawat S.R."/>
            <person name="Mannisto M.K."/>
            <person name="Starovoytov V."/>
            <person name="Goodwin L."/>
            <person name="Nolan M."/>
            <person name="Hauser L."/>
            <person name="Land M."/>
            <person name="Davenport K.W."/>
            <person name="Woyke T."/>
            <person name="Haggblom M.M."/>
        </authorList>
    </citation>
    <scope>NUCLEOTIDE SEQUENCE</scope>
    <source>
        <strain evidence="8">ATCC BAA-1853 / DSM 23119 / SP1PR4</strain>
    </source>
</reference>
<keyword evidence="8" id="KW-1185">Reference proteome</keyword>
<dbReference type="RefSeq" id="WP_013569035.1">
    <property type="nucleotide sequence ID" value="NC_014963.1"/>
</dbReference>
<feature type="domain" description="S1 motif" evidence="6">
    <location>
        <begin position="141"/>
        <end position="206"/>
    </location>
</feature>
<dbReference type="GO" id="GO:0003735">
    <property type="term" value="F:structural constituent of ribosome"/>
    <property type="evidence" value="ECO:0007669"/>
    <property type="project" value="TreeGrafter"/>
</dbReference>
<dbReference type="OrthoDB" id="9804077at2"/>
<dbReference type="GO" id="GO:0006412">
    <property type="term" value="P:translation"/>
    <property type="evidence" value="ECO:0007669"/>
    <property type="project" value="TreeGrafter"/>
</dbReference>
<name>E8V084_TERSS</name>
<feature type="domain" description="S1 motif" evidence="6">
    <location>
        <begin position="60"/>
        <end position="123"/>
    </location>
</feature>
<feature type="domain" description="S1 motif" evidence="6">
    <location>
        <begin position="227"/>
        <end position="295"/>
    </location>
</feature>
<dbReference type="GO" id="GO:0005840">
    <property type="term" value="C:ribosome"/>
    <property type="evidence" value="ECO:0007669"/>
    <property type="project" value="UniProtKB-KW"/>
</dbReference>
<dbReference type="NCBIfam" id="NF004952">
    <property type="entry name" value="PRK06299.1-2"/>
    <property type="match status" value="1"/>
</dbReference>
<dbReference type="InterPro" id="IPR050437">
    <property type="entry name" value="Ribos_protein_bS1-like"/>
</dbReference>
<evidence type="ECO:0000259" key="6">
    <source>
        <dbReference type="PROSITE" id="PS50126"/>
    </source>
</evidence>
<sequence length="594" mass="63934">MSEFSSTSTTDVTPLPSDPETVTGHVAPAAVVTEEEEGESFSDIFSAYQRTSDRRSGEEGRQIRGTVVAVNAESVFVDIGFKSEGILPLTAFPAANEPVKQGDTLMVSVKGRDPDGYYGLSLFRVAQPKDWSSLQAAFADGTNIVGTVTAVVKGGLHVDVGVRAFLPASRSGARDAAEMEKLVGQEILCRITKLDVVEEDVVIDRRVVTEEEALKGRDLRFAAMQEGAIVDGTVRSLADYGAFIDLGGIDGLLHVSDMAWSRIGNPSDVLEVGQTVQVKVLKIDPESRRISLGLKQLQPHPWDDVAEKFAVGDRVRGTVTRTAEFGAFVEIAPGIEGLVHLSEMSWSKRIHKATEVLNVGDTVDALILAIGVEDRRISLGLKQALGDPWVEAAERIKVGSVVEGPVVTIMKFGAFVQIAEGVQGLVHISEITAERRLNHPSDVLRVGEVVKAQVLEIDKEKRQLRLSIKQLVPTSLDEFLEEHKTGDPVTGRVVSIENGVARVELGEGIIAQCVLPTLASDTPETPAAQPTVPVDLSAFSSMLKSKWKSGDSPAVLNPSTETKKSEAIKAGQVRSFVLGKIDPTEKSIELVLDK</sequence>
<protein>
    <submittedName>
        <fullName evidence="7">RNA binding S1 domain protein</fullName>
    </submittedName>
</protein>
<dbReference type="eggNOG" id="COG0539">
    <property type="taxonomic scope" value="Bacteria"/>
</dbReference>
<dbReference type="FunFam" id="2.40.50.140:FF:000103">
    <property type="entry name" value="protein RRP5 homolog"/>
    <property type="match status" value="1"/>
</dbReference>
<keyword evidence="2" id="KW-0689">Ribosomal protein</keyword>
<dbReference type="Proteomes" id="UP000006844">
    <property type="component" value="Chromosome"/>
</dbReference>
<dbReference type="Pfam" id="PF00575">
    <property type="entry name" value="S1"/>
    <property type="match status" value="6"/>
</dbReference>
<evidence type="ECO:0000256" key="5">
    <source>
        <dbReference type="SAM" id="MobiDB-lite"/>
    </source>
</evidence>
<dbReference type="PANTHER" id="PTHR10724:SF7">
    <property type="entry name" value="SMALL RIBOSOMAL SUBUNIT PROTEIN BS1C"/>
    <property type="match status" value="1"/>
</dbReference>
<dbReference type="HOGENOM" id="CLU_015805_2_1_0"/>
<evidence type="ECO:0000256" key="3">
    <source>
        <dbReference type="ARBA" id="ARBA00023274"/>
    </source>
</evidence>
<evidence type="ECO:0000256" key="2">
    <source>
        <dbReference type="ARBA" id="ARBA00022980"/>
    </source>
</evidence>
<evidence type="ECO:0000256" key="1">
    <source>
        <dbReference type="ARBA" id="ARBA00006767"/>
    </source>
</evidence>
<organism evidence="7 8">
    <name type="scientific">Terriglobus saanensis (strain ATCC BAA-1853 / DSM 23119 / SP1PR4)</name>
    <dbReference type="NCBI Taxonomy" id="401053"/>
    <lineage>
        <taxon>Bacteria</taxon>
        <taxon>Pseudomonadati</taxon>
        <taxon>Acidobacteriota</taxon>
        <taxon>Terriglobia</taxon>
        <taxon>Terriglobales</taxon>
        <taxon>Acidobacteriaceae</taxon>
        <taxon>Terriglobus</taxon>
    </lineage>
</organism>
<keyword evidence="3" id="KW-0687">Ribonucleoprotein</keyword>
<feature type="compositionally biased region" description="Polar residues" evidence="5">
    <location>
        <begin position="1"/>
        <end position="12"/>
    </location>
</feature>
<dbReference type="STRING" id="401053.AciPR4_2523"/>
<comment type="function">
    <text evidence="4">Binds mRNA; thus facilitating recognition of the initiation point. It is needed to translate mRNA with a short Shine-Dalgarno (SD) purine-rich sequence.</text>
</comment>
<dbReference type="GO" id="GO:0005737">
    <property type="term" value="C:cytoplasm"/>
    <property type="evidence" value="ECO:0007669"/>
    <property type="project" value="UniProtKB-ARBA"/>
</dbReference>
<dbReference type="InterPro" id="IPR035104">
    <property type="entry name" value="Ribosomal_protein_S1-like"/>
</dbReference>
<dbReference type="PRINTS" id="PR00681">
    <property type="entry name" value="RIBOSOMALS1"/>
</dbReference>
<dbReference type="CDD" id="cd05688">
    <property type="entry name" value="S1_RPS1_repeat_ec3"/>
    <property type="match status" value="1"/>
</dbReference>
<dbReference type="GO" id="GO:1990904">
    <property type="term" value="C:ribonucleoprotein complex"/>
    <property type="evidence" value="ECO:0007669"/>
    <property type="project" value="UniProtKB-KW"/>
</dbReference>